<dbReference type="Pfam" id="PF03321">
    <property type="entry name" value="GH3"/>
    <property type="match status" value="1"/>
</dbReference>
<dbReference type="OrthoDB" id="10004661at2759"/>
<dbReference type="GO" id="GO:0005737">
    <property type="term" value="C:cytoplasm"/>
    <property type="evidence" value="ECO:0007669"/>
    <property type="project" value="TreeGrafter"/>
</dbReference>
<name>A0A843W1A8_COLES</name>
<accession>A0A843W1A8</accession>
<dbReference type="InterPro" id="IPR004993">
    <property type="entry name" value="GH3"/>
</dbReference>
<reference evidence="1" key="1">
    <citation type="submission" date="2017-07" db="EMBL/GenBank/DDBJ databases">
        <title>Taro Niue Genome Assembly and Annotation.</title>
        <authorList>
            <person name="Atibalentja N."/>
            <person name="Keating K."/>
            <person name="Fields C.J."/>
        </authorList>
    </citation>
    <scope>NUCLEOTIDE SEQUENCE</scope>
    <source>
        <strain evidence="1">Niue_2</strain>
        <tissue evidence="1">Leaf</tissue>
    </source>
</reference>
<sequence length="569" mass="63584">MLEPRHTDPDEHKPQWLNVPPVAVAVAAILTDQLRHGHRPLCALLTCSSVPYIEREKEREVCLHRKRGTKGGDAERPPPRLFSLAMTQLEQLISQHHLPKRNSALGTDHGDREVAMFSAGHKVAEETTAHDDVIGWFDWVADNAALVQTQTLRRIVEANCGTEYLGRWLGEGLRLEDLGLGELEKLYTSLVPLSSHVEVEPYIQRIADGDTRPILTRDPITTLSLSSGTTDGRPKHIPFTRFSAQSTLQLFKLGAAHRARLFPIRAGGRILEFIYSSQQHQTRGGLKVGTATTHYYASEEFKIKQRSTKSFTCSPQEVISGGDYKQSTYCHLLLGLVHCDQVEFVTSTFAYSIVQALASLEELWQEICVDIRTGGLSHARVTSPTVRRAVLDVTAPNPGLASRIEAKCRELQAAEWKGVIPALWPSAKYVYSIMTGSMLPYLKKLRHYAGGLPLVAADYGSTESWIGVNLEPSNPPESVTFTVIPTFAYFEFIPLRSRRAPQVEQQQLDWAKEMALPPNTDDFFEDHPVPLSQMALKISRKIAELFLCLSSKTWRISAAITLPYHSSLF</sequence>
<evidence type="ECO:0000313" key="1">
    <source>
        <dbReference type="EMBL" id="MQM01127.1"/>
    </source>
</evidence>
<dbReference type="Proteomes" id="UP000652761">
    <property type="component" value="Unassembled WGS sequence"/>
</dbReference>
<comment type="caution">
    <text evidence="1">The sequence shown here is derived from an EMBL/GenBank/DDBJ whole genome shotgun (WGS) entry which is preliminary data.</text>
</comment>
<dbReference type="GO" id="GO:0016881">
    <property type="term" value="F:acid-amino acid ligase activity"/>
    <property type="evidence" value="ECO:0007669"/>
    <property type="project" value="TreeGrafter"/>
</dbReference>
<dbReference type="PANTHER" id="PTHR31901">
    <property type="entry name" value="GH3 DOMAIN-CONTAINING PROTEIN"/>
    <property type="match status" value="1"/>
</dbReference>
<proteinExistence type="predicted"/>
<gene>
    <name evidence="1" type="ORF">Taro_033877</name>
</gene>
<protein>
    <submittedName>
        <fullName evidence="1">Uncharacterized protein</fullName>
    </submittedName>
</protein>
<evidence type="ECO:0000313" key="2">
    <source>
        <dbReference type="Proteomes" id="UP000652761"/>
    </source>
</evidence>
<keyword evidence="2" id="KW-1185">Reference proteome</keyword>
<dbReference type="PANTHER" id="PTHR31901:SF48">
    <property type="entry name" value="INDOLE-3-ACETIC ACID-AMIDO SYNTHETASE GH3.10"/>
    <property type="match status" value="1"/>
</dbReference>
<dbReference type="AlphaFoldDB" id="A0A843W1A8"/>
<organism evidence="1 2">
    <name type="scientific">Colocasia esculenta</name>
    <name type="common">Wild taro</name>
    <name type="synonym">Arum esculentum</name>
    <dbReference type="NCBI Taxonomy" id="4460"/>
    <lineage>
        <taxon>Eukaryota</taxon>
        <taxon>Viridiplantae</taxon>
        <taxon>Streptophyta</taxon>
        <taxon>Embryophyta</taxon>
        <taxon>Tracheophyta</taxon>
        <taxon>Spermatophyta</taxon>
        <taxon>Magnoliopsida</taxon>
        <taxon>Liliopsida</taxon>
        <taxon>Araceae</taxon>
        <taxon>Aroideae</taxon>
        <taxon>Colocasieae</taxon>
        <taxon>Colocasia</taxon>
    </lineage>
</organism>
<dbReference type="EMBL" id="NMUH01002625">
    <property type="protein sequence ID" value="MQM01127.1"/>
    <property type="molecule type" value="Genomic_DNA"/>
</dbReference>